<reference evidence="4 5" key="1">
    <citation type="journal article" date="2010" name="Stand. Genomic Sci.">
        <title>Complete genome sequence of Segniliparus rotundus type strain (CDC 1076).</title>
        <authorList>
            <person name="Sikorski J."/>
            <person name="Lapidus A."/>
            <person name="Copeland A."/>
            <person name="Misra M."/>
            <person name="Glavina Del Rio T."/>
            <person name="Nolan M."/>
            <person name="Lucas S."/>
            <person name="Chen F."/>
            <person name="Tice H."/>
            <person name="Cheng J.F."/>
            <person name="Jando M."/>
            <person name="Schneider S."/>
            <person name="Bruce D."/>
            <person name="Goodwin L."/>
            <person name="Pitluck S."/>
            <person name="Liolios K."/>
            <person name="Mikhailova N."/>
            <person name="Pati A."/>
            <person name="Ivanova N."/>
            <person name="Mavromatis K."/>
            <person name="Chen A."/>
            <person name="Palaniappan K."/>
            <person name="Chertkov O."/>
            <person name="Land M."/>
            <person name="Hauser L."/>
            <person name="Chang Y.J."/>
            <person name="Jeffries C.D."/>
            <person name="Brettin T."/>
            <person name="Detter J.C."/>
            <person name="Han C."/>
            <person name="Rohde M."/>
            <person name="Goker M."/>
            <person name="Bristow J."/>
            <person name="Eisen J.A."/>
            <person name="Markowitz V."/>
            <person name="Hugenholtz P."/>
            <person name="Kyrpides N.C."/>
            <person name="Klenk H.P."/>
        </authorList>
    </citation>
    <scope>NUCLEOTIDE SEQUENCE [LARGE SCALE GENOMIC DNA]</scope>
    <source>
        <strain evidence="5">ATCC BAA-972 / CDC 1076 / CIP 108378 / DSM 44985 / JCM 13578</strain>
    </source>
</reference>
<feature type="domain" description="Penicillin-binding protein transpeptidase" evidence="2">
    <location>
        <begin position="161"/>
        <end position="496"/>
    </location>
</feature>
<feature type="domain" description="Penicillin binding protein A dimerisation" evidence="3">
    <location>
        <begin position="53"/>
        <end position="135"/>
    </location>
</feature>
<feature type="region of interest" description="Disordered" evidence="1">
    <location>
        <begin position="421"/>
        <end position="445"/>
    </location>
</feature>
<evidence type="ECO:0000259" key="2">
    <source>
        <dbReference type="Pfam" id="PF00905"/>
    </source>
</evidence>
<dbReference type="Proteomes" id="UP000002247">
    <property type="component" value="Chromosome"/>
</dbReference>
<dbReference type="GO" id="GO:0005886">
    <property type="term" value="C:plasma membrane"/>
    <property type="evidence" value="ECO:0007669"/>
    <property type="project" value="TreeGrafter"/>
</dbReference>
<proteinExistence type="predicted"/>
<gene>
    <name evidence="4" type="ordered locus">Srot_0373</name>
</gene>
<accession>D6ZBA1</accession>
<dbReference type="HOGENOM" id="CLU_009289_1_0_11"/>
<name>D6ZBA1_SEGRD</name>
<dbReference type="GO" id="GO:0071972">
    <property type="term" value="F:peptidoglycan L,D-transpeptidase activity"/>
    <property type="evidence" value="ECO:0007669"/>
    <property type="project" value="TreeGrafter"/>
</dbReference>
<evidence type="ECO:0000313" key="4">
    <source>
        <dbReference type="EMBL" id="ADG96860.1"/>
    </source>
</evidence>
<dbReference type="InterPro" id="IPR054120">
    <property type="entry name" value="PBPA_dimer"/>
</dbReference>
<evidence type="ECO:0000259" key="3">
    <source>
        <dbReference type="Pfam" id="PF21922"/>
    </source>
</evidence>
<dbReference type="InterPro" id="IPR050515">
    <property type="entry name" value="Beta-lactam/transpept"/>
</dbReference>
<protein>
    <submittedName>
        <fullName evidence="4">Penicillin-binding protein transpeptidase</fullName>
    </submittedName>
</protein>
<dbReference type="EMBL" id="CP001958">
    <property type="protein sequence ID" value="ADG96860.1"/>
    <property type="molecule type" value="Genomic_DNA"/>
</dbReference>
<evidence type="ECO:0000313" key="5">
    <source>
        <dbReference type="Proteomes" id="UP000002247"/>
    </source>
</evidence>
<dbReference type="Pfam" id="PF21922">
    <property type="entry name" value="PBP_dimer_2"/>
    <property type="match status" value="1"/>
</dbReference>
<feature type="compositionally biased region" description="Basic and acidic residues" evidence="1">
    <location>
        <begin position="421"/>
        <end position="436"/>
    </location>
</feature>
<dbReference type="InterPro" id="IPR001460">
    <property type="entry name" value="PCN-bd_Tpept"/>
</dbReference>
<dbReference type="Pfam" id="PF00905">
    <property type="entry name" value="Transpeptidase"/>
    <property type="match status" value="1"/>
</dbReference>
<dbReference type="STRING" id="640132.Srot_0373"/>
<dbReference type="InterPro" id="IPR012338">
    <property type="entry name" value="Beta-lactam/transpept-like"/>
</dbReference>
<dbReference type="eggNOG" id="COG0768">
    <property type="taxonomic scope" value="Bacteria"/>
</dbReference>
<organism evidence="4 5">
    <name type="scientific">Segniliparus rotundus (strain ATCC BAA-972 / CDC 1076 / CIP 108378 / DSM 44985 / JCM 13578)</name>
    <dbReference type="NCBI Taxonomy" id="640132"/>
    <lineage>
        <taxon>Bacteria</taxon>
        <taxon>Bacillati</taxon>
        <taxon>Actinomycetota</taxon>
        <taxon>Actinomycetes</taxon>
        <taxon>Mycobacteriales</taxon>
        <taxon>Segniliparaceae</taxon>
        <taxon>Segniliparus</taxon>
    </lineage>
</organism>
<dbReference type="GO" id="GO:0071555">
    <property type="term" value="P:cell wall organization"/>
    <property type="evidence" value="ECO:0007669"/>
    <property type="project" value="TreeGrafter"/>
</dbReference>
<dbReference type="RefSeq" id="WP_013137316.1">
    <property type="nucleotide sequence ID" value="NC_014168.1"/>
</dbReference>
<evidence type="ECO:0000256" key="1">
    <source>
        <dbReference type="SAM" id="MobiDB-lite"/>
    </source>
</evidence>
<dbReference type="Gene3D" id="3.90.1310.10">
    <property type="entry name" value="Penicillin-binding protein 2a (Domain 2)"/>
    <property type="match status" value="1"/>
</dbReference>
<dbReference type="Gene3D" id="3.40.710.10">
    <property type="entry name" value="DD-peptidase/beta-lactamase superfamily"/>
    <property type="match status" value="1"/>
</dbReference>
<dbReference type="PANTHER" id="PTHR30627:SF24">
    <property type="entry name" value="PENICILLIN-BINDING PROTEIN 4B"/>
    <property type="match status" value="1"/>
</dbReference>
<keyword evidence="5" id="KW-1185">Reference proteome</keyword>
<dbReference type="GO" id="GO:0008658">
    <property type="term" value="F:penicillin binding"/>
    <property type="evidence" value="ECO:0007669"/>
    <property type="project" value="InterPro"/>
</dbReference>
<dbReference type="OrthoDB" id="9766847at2"/>
<dbReference type="AlphaFoldDB" id="D6ZBA1"/>
<dbReference type="SUPFAM" id="SSF56601">
    <property type="entry name" value="beta-lactamase/transpeptidase-like"/>
    <property type="match status" value="1"/>
</dbReference>
<sequence>MNTSLRRIGLVLAWLAPLVLIANITYVQAWWSIDLRNNAHNKRALYREYSEPRGKITAGGTLLAYSDPSDDRFHYLRKYNEPLAYAPVTGYYSMLFDRTELELKENDVLNGKDSRLFSQRLLDFLASHGQRGGMVNTTIDAKLQEVAYRQLSSGCPGGCVGSVVALDPKNGAILAMASSPSYDPNQLSSHNLDETAKYYESLSHDPNQPLLNRAIEQAYPPGSTFKIVTTAAALSYGISPDLKLTAAGSIPLPGTANATIPNYGGQACPDSIGGEVTLRQAFAYSCNTAFVQLMTQKIPKADAVLRGMATQLQLTEKQSIPMSVVPSQLVSPEEPDLLQKDPAALGQSVIGQRDVQLTPLMNAEITACVANGGFLARPFVVRQEFGPDLKPLSDDQTTRSVLVPAMRPQTAKTLTDFMVESERRSGGKGKDPKLDIASKTGTADNPHNKSPYTWYVAFAPASRPVIALAVLVEGSDALGPGATGASVAGPIGRAVIAQALADGGRR</sequence>
<dbReference type="PANTHER" id="PTHR30627">
    <property type="entry name" value="PEPTIDOGLYCAN D,D-TRANSPEPTIDASE"/>
    <property type="match status" value="1"/>
</dbReference>
<dbReference type="KEGG" id="srt:Srot_0373"/>